<dbReference type="EMBL" id="GBXM01074078">
    <property type="protein sequence ID" value="JAH34499.1"/>
    <property type="molecule type" value="Transcribed_RNA"/>
</dbReference>
<dbReference type="AlphaFoldDB" id="A0A0E9RZ45"/>
<reference evidence="1" key="2">
    <citation type="journal article" date="2015" name="Fish Shellfish Immunol.">
        <title>Early steps in the European eel (Anguilla anguilla)-Vibrio vulnificus interaction in the gills: Role of the RtxA13 toxin.</title>
        <authorList>
            <person name="Callol A."/>
            <person name="Pajuelo D."/>
            <person name="Ebbesson L."/>
            <person name="Teles M."/>
            <person name="MacKenzie S."/>
            <person name="Amaro C."/>
        </authorList>
    </citation>
    <scope>NUCLEOTIDE SEQUENCE</scope>
</reference>
<name>A0A0E9RZ45_ANGAN</name>
<evidence type="ECO:0000313" key="1">
    <source>
        <dbReference type="EMBL" id="JAH34499.1"/>
    </source>
</evidence>
<organism evidence="1">
    <name type="scientific">Anguilla anguilla</name>
    <name type="common">European freshwater eel</name>
    <name type="synonym">Muraena anguilla</name>
    <dbReference type="NCBI Taxonomy" id="7936"/>
    <lineage>
        <taxon>Eukaryota</taxon>
        <taxon>Metazoa</taxon>
        <taxon>Chordata</taxon>
        <taxon>Craniata</taxon>
        <taxon>Vertebrata</taxon>
        <taxon>Euteleostomi</taxon>
        <taxon>Actinopterygii</taxon>
        <taxon>Neopterygii</taxon>
        <taxon>Teleostei</taxon>
        <taxon>Anguilliformes</taxon>
        <taxon>Anguillidae</taxon>
        <taxon>Anguilla</taxon>
    </lineage>
</organism>
<sequence>MSQDTNSGKINLHSKYKHQTNKFQTSISMY</sequence>
<reference evidence="1" key="1">
    <citation type="submission" date="2014-11" db="EMBL/GenBank/DDBJ databases">
        <authorList>
            <person name="Amaro Gonzalez C."/>
        </authorList>
    </citation>
    <scope>NUCLEOTIDE SEQUENCE</scope>
</reference>
<proteinExistence type="predicted"/>
<accession>A0A0E9RZ45</accession>
<protein>
    <submittedName>
        <fullName evidence="1">Uncharacterized protein</fullName>
    </submittedName>
</protein>